<name>A0ACA9MF42_9GLOM</name>
<comment type="caution">
    <text evidence="1">The sequence shown here is derived from an EMBL/GenBank/DDBJ whole genome shotgun (WGS) entry which is preliminary data.</text>
</comment>
<gene>
    <name evidence="1" type="ORF">SCALOS_LOCUS6404</name>
</gene>
<evidence type="ECO:0000313" key="2">
    <source>
        <dbReference type="Proteomes" id="UP000789860"/>
    </source>
</evidence>
<protein>
    <submittedName>
        <fullName evidence="1">3045_t:CDS:1</fullName>
    </submittedName>
</protein>
<dbReference type="Proteomes" id="UP000789860">
    <property type="component" value="Unassembled WGS sequence"/>
</dbReference>
<sequence length="47" mass="5101">ISNTIVYFDCSLVCVEIISSVQGSSSLHKLATSVGEKYTEVPKHSNE</sequence>
<reference evidence="1" key="1">
    <citation type="submission" date="2021-06" db="EMBL/GenBank/DDBJ databases">
        <authorList>
            <person name="Kallberg Y."/>
            <person name="Tangrot J."/>
            <person name="Rosling A."/>
        </authorList>
    </citation>
    <scope>NUCLEOTIDE SEQUENCE</scope>
    <source>
        <strain evidence="1">AU212A</strain>
    </source>
</reference>
<evidence type="ECO:0000313" key="1">
    <source>
        <dbReference type="EMBL" id="CAG8586265.1"/>
    </source>
</evidence>
<keyword evidence="2" id="KW-1185">Reference proteome</keyword>
<organism evidence="1 2">
    <name type="scientific">Scutellospora calospora</name>
    <dbReference type="NCBI Taxonomy" id="85575"/>
    <lineage>
        <taxon>Eukaryota</taxon>
        <taxon>Fungi</taxon>
        <taxon>Fungi incertae sedis</taxon>
        <taxon>Mucoromycota</taxon>
        <taxon>Glomeromycotina</taxon>
        <taxon>Glomeromycetes</taxon>
        <taxon>Diversisporales</taxon>
        <taxon>Gigasporaceae</taxon>
        <taxon>Scutellospora</taxon>
    </lineage>
</organism>
<dbReference type="EMBL" id="CAJVPM010012152">
    <property type="protein sequence ID" value="CAG8586265.1"/>
    <property type="molecule type" value="Genomic_DNA"/>
</dbReference>
<accession>A0ACA9MF42</accession>
<feature type="non-terminal residue" evidence="1">
    <location>
        <position position="1"/>
    </location>
</feature>
<proteinExistence type="predicted"/>